<reference evidence="1" key="2">
    <citation type="journal article" date="2015" name="Data Brief">
        <title>Shoot transcriptome of the giant reed, Arundo donax.</title>
        <authorList>
            <person name="Barrero R.A."/>
            <person name="Guerrero F.D."/>
            <person name="Moolhuijzen P."/>
            <person name="Goolsby J.A."/>
            <person name="Tidwell J."/>
            <person name="Bellgard S.E."/>
            <person name="Bellgard M.I."/>
        </authorList>
    </citation>
    <scope>NUCLEOTIDE SEQUENCE</scope>
    <source>
        <tissue evidence="1">Shoot tissue taken approximately 20 cm above the soil surface</tissue>
    </source>
</reference>
<name>A0A0A9EDF5_ARUDO</name>
<organism evidence="1">
    <name type="scientific">Arundo donax</name>
    <name type="common">Giant reed</name>
    <name type="synonym">Donax arundinaceus</name>
    <dbReference type="NCBI Taxonomy" id="35708"/>
    <lineage>
        <taxon>Eukaryota</taxon>
        <taxon>Viridiplantae</taxon>
        <taxon>Streptophyta</taxon>
        <taxon>Embryophyta</taxon>
        <taxon>Tracheophyta</taxon>
        <taxon>Spermatophyta</taxon>
        <taxon>Magnoliopsida</taxon>
        <taxon>Liliopsida</taxon>
        <taxon>Poales</taxon>
        <taxon>Poaceae</taxon>
        <taxon>PACMAD clade</taxon>
        <taxon>Arundinoideae</taxon>
        <taxon>Arundineae</taxon>
        <taxon>Arundo</taxon>
    </lineage>
</organism>
<protein>
    <submittedName>
        <fullName evidence="1">Uncharacterized protein</fullName>
    </submittedName>
</protein>
<evidence type="ECO:0000313" key="1">
    <source>
        <dbReference type="EMBL" id="JAD98794.1"/>
    </source>
</evidence>
<sequence length="17" mass="1935">MQVASVTYMNAYFPSLL</sequence>
<proteinExistence type="predicted"/>
<dbReference type="AlphaFoldDB" id="A0A0A9EDF5"/>
<accession>A0A0A9EDF5</accession>
<reference evidence="1" key="1">
    <citation type="submission" date="2014-09" db="EMBL/GenBank/DDBJ databases">
        <authorList>
            <person name="Magalhaes I.L.F."/>
            <person name="Oliveira U."/>
            <person name="Santos F.R."/>
            <person name="Vidigal T.H.D.A."/>
            <person name="Brescovit A.D."/>
            <person name="Santos A.J."/>
        </authorList>
    </citation>
    <scope>NUCLEOTIDE SEQUENCE</scope>
    <source>
        <tissue evidence="1">Shoot tissue taken approximately 20 cm above the soil surface</tissue>
    </source>
</reference>
<dbReference type="EMBL" id="GBRH01199101">
    <property type="protein sequence ID" value="JAD98794.1"/>
    <property type="molecule type" value="Transcribed_RNA"/>
</dbReference>